<dbReference type="InterPro" id="IPR052270">
    <property type="entry name" value="CACF_protein"/>
</dbReference>
<organism evidence="2 3">
    <name type="scientific">Coccomyxa subellipsoidea</name>
    <dbReference type="NCBI Taxonomy" id="248742"/>
    <lineage>
        <taxon>Eukaryota</taxon>
        <taxon>Viridiplantae</taxon>
        <taxon>Chlorophyta</taxon>
        <taxon>core chlorophytes</taxon>
        <taxon>Trebouxiophyceae</taxon>
        <taxon>Trebouxiophyceae incertae sedis</taxon>
        <taxon>Coccomyxaceae</taxon>
        <taxon>Coccomyxa</taxon>
    </lineage>
</organism>
<accession>A0ABR2YQC5</accession>
<evidence type="ECO:0000256" key="1">
    <source>
        <dbReference type="SAM" id="MobiDB-lite"/>
    </source>
</evidence>
<dbReference type="PANTHER" id="PTHR22028:SF9">
    <property type="entry name" value="SFI1 SPINDLE BODY DOMAIN-CONTAINING PROTEIN"/>
    <property type="match status" value="1"/>
</dbReference>
<dbReference type="PANTHER" id="PTHR22028">
    <property type="entry name" value="SFI1 SPINDLE BODY DOMAIN-CONTAINING PROTEIN-RELATED"/>
    <property type="match status" value="1"/>
</dbReference>
<name>A0ABR2YQC5_9CHLO</name>
<feature type="compositionally biased region" description="Basic and acidic residues" evidence="1">
    <location>
        <begin position="278"/>
        <end position="293"/>
    </location>
</feature>
<protein>
    <recommendedName>
        <fullName evidence="4">Sfi1 spindle body domain-containing protein</fullName>
    </recommendedName>
</protein>
<evidence type="ECO:0000313" key="3">
    <source>
        <dbReference type="Proteomes" id="UP001491310"/>
    </source>
</evidence>
<sequence length="540" mass="60720">MSEALKRGRSAAPKYKQVFIAEGRAGQTCRLTLETPDGPCKRRRALSSCQQRRARSLSPYLARVGGGYDYIYPKIPFNNELHCSMSAVKKPTVNQHAISSQCRDVAEQTCASRWEYDQRMLAEIIQQAEAIAAQDSWLGRSQVNVAHMLQAYQKVLPRHGIIAAEDTYYYRMVITLSLRPEADCTSGTDSGSGGERIPAAWTLPGAQRSRRPVRDEIHDAVEQRAGRSDRRHEVIYRSVSPIRGGSPSPRHGMGSRDVGSSLSPARHRSVSPGAAMRGPRDGSRARAGRERVRSAGLPSARMEVAAFQGWRAGARWKAGARQKVDRCSRRMQSLNKSRAFATWLERAQIRLDARQVKEQRIRKMRGYRMSKLFQSWSAARGEVLKLAVGRLRSAVLSAAFAGWVDFAARKAARKEAVGLAQGSHRQWLLRTIFRDWQNNASEDADDRMVCCWNTWMDGVEEGRTERIMLQRASAHWNAHKLRAALGQWRHELEGSKGLVQRATVICARLLNSVLAKAWSSWKDHVTLHHIKRKALQLVVA</sequence>
<feature type="region of interest" description="Disordered" evidence="1">
    <location>
        <begin position="221"/>
        <end position="295"/>
    </location>
</feature>
<comment type="caution">
    <text evidence="2">The sequence shown here is derived from an EMBL/GenBank/DDBJ whole genome shotgun (WGS) entry which is preliminary data.</text>
</comment>
<dbReference type="Proteomes" id="UP001491310">
    <property type="component" value="Unassembled WGS sequence"/>
</dbReference>
<feature type="compositionally biased region" description="Basic and acidic residues" evidence="1">
    <location>
        <begin position="221"/>
        <end position="235"/>
    </location>
</feature>
<evidence type="ECO:0000313" key="2">
    <source>
        <dbReference type="EMBL" id="KAK9909199.1"/>
    </source>
</evidence>
<evidence type="ECO:0008006" key="4">
    <source>
        <dbReference type="Google" id="ProtNLM"/>
    </source>
</evidence>
<reference evidence="2 3" key="1">
    <citation type="journal article" date="2024" name="Nat. Commun.">
        <title>Phylogenomics reveals the evolutionary origins of lichenization in chlorophyte algae.</title>
        <authorList>
            <person name="Puginier C."/>
            <person name="Libourel C."/>
            <person name="Otte J."/>
            <person name="Skaloud P."/>
            <person name="Haon M."/>
            <person name="Grisel S."/>
            <person name="Petersen M."/>
            <person name="Berrin J.G."/>
            <person name="Delaux P.M."/>
            <person name="Dal Grande F."/>
            <person name="Keller J."/>
        </authorList>
    </citation>
    <scope>NUCLEOTIDE SEQUENCE [LARGE SCALE GENOMIC DNA]</scope>
    <source>
        <strain evidence="2 3">SAG 216-7</strain>
    </source>
</reference>
<dbReference type="EMBL" id="JALJOT010000007">
    <property type="protein sequence ID" value="KAK9909199.1"/>
    <property type="molecule type" value="Genomic_DNA"/>
</dbReference>
<proteinExistence type="predicted"/>
<keyword evidence="3" id="KW-1185">Reference proteome</keyword>
<gene>
    <name evidence="2" type="ORF">WJX75_008650</name>
</gene>